<keyword evidence="1" id="KW-0444">Lipid biosynthesis</keyword>
<dbReference type="GO" id="GO:0009245">
    <property type="term" value="P:lipid A biosynthetic process"/>
    <property type="evidence" value="ECO:0007669"/>
    <property type="project" value="UniProtKB-KW"/>
</dbReference>
<dbReference type="AlphaFoldDB" id="A0A077F568"/>
<protein>
    <submittedName>
        <fullName evidence="9">Bifunctional glycosyltransferase/methyltransferase</fullName>
    </submittedName>
</protein>
<dbReference type="eggNOG" id="COG2227">
    <property type="taxonomic scope" value="Bacteria"/>
</dbReference>
<dbReference type="InterPro" id="IPR018357">
    <property type="entry name" value="Hexapep_transf_CS"/>
</dbReference>
<dbReference type="Gene3D" id="3.90.550.10">
    <property type="entry name" value="Spore Coat Polysaccharide Biosynthesis Protein SpsA, Chain A"/>
    <property type="match status" value="1"/>
</dbReference>
<dbReference type="PROSITE" id="PS00101">
    <property type="entry name" value="HEXAPEP_TRANSFERASES"/>
    <property type="match status" value="1"/>
</dbReference>
<evidence type="ECO:0000256" key="2">
    <source>
        <dbReference type="ARBA" id="ARBA00022519"/>
    </source>
</evidence>
<dbReference type="SUPFAM" id="SSF53335">
    <property type="entry name" value="S-adenosyl-L-methionine-dependent methyltransferases"/>
    <property type="match status" value="1"/>
</dbReference>
<reference evidence="9 10" key="1">
    <citation type="submission" date="2014-07" db="EMBL/GenBank/DDBJ databases">
        <authorList>
            <person name="Lee K."/>
            <person name="Lim J.Y."/>
            <person name="Hwang I."/>
        </authorList>
    </citation>
    <scope>NUCLEOTIDE SEQUENCE [LARGE SCALE GENOMIC DNA]</scope>
    <source>
        <strain evidence="9 10">KL28</strain>
    </source>
</reference>
<organism evidence="9 10">
    <name type="scientific">Pseudomonas alkylphenolica</name>
    <dbReference type="NCBI Taxonomy" id="237609"/>
    <lineage>
        <taxon>Bacteria</taxon>
        <taxon>Pseudomonadati</taxon>
        <taxon>Pseudomonadota</taxon>
        <taxon>Gammaproteobacteria</taxon>
        <taxon>Pseudomonadales</taxon>
        <taxon>Pseudomonadaceae</taxon>
        <taxon>Pseudomonas</taxon>
    </lineage>
</organism>
<evidence type="ECO:0000259" key="8">
    <source>
        <dbReference type="Pfam" id="PF00535"/>
    </source>
</evidence>
<dbReference type="GO" id="GO:0016746">
    <property type="term" value="F:acyltransferase activity"/>
    <property type="evidence" value="ECO:0007669"/>
    <property type="project" value="UniProtKB-KW"/>
</dbReference>
<keyword evidence="2" id="KW-0997">Cell inner membrane</keyword>
<dbReference type="CDD" id="cd04647">
    <property type="entry name" value="LbH_MAT_like"/>
    <property type="match status" value="1"/>
</dbReference>
<dbReference type="InterPro" id="IPR011004">
    <property type="entry name" value="Trimer_LpxA-like_sf"/>
</dbReference>
<evidence type="ECO:0000313" key="10">
    <source>
        <dbReference type="Proteomes" id="UP000028931"/>
    </source>
</evidence>
<keyword evidence="7" id="KW-0012">Acyltransferase</keyword>
<dbReference type="CDD" id="cd00761">
    <property type="entry name" value="Glyco_tranf_GTA_type"/>
    <property type="match status" value="1"/>
</dbReference>
<dbReference type="InterPro" id="IPR029063">
    <property type="entry name" value="SAM-dependent_MTases_sf"/>
</dbReference>
<keyword evidence="6" id="KW-0443">Lipid metabolism</keyword>
<dbReference type="CDD" id="cd02440">
    <property type="entry name" value="AdoMet_MTases"/>
    <property type="match status" value="1"/>
</dbReference>
<keyword evidence="5" id="KW-0677">Repeat</keyword>
<dbReference type="GO" id="GO:0032259">
    <property type="term" value="P:methylation"/>
    <property type="evidence" value="ECO:0007669"/>
    <property type="project" value="UniProtKB-KW"/>
</dbReference>
<evidence type="ECO:0000256" key="6">
    <source>
        <dbReference type="ARBA" id="ARBA00023098"/>
    </source>
</evidence>
<dbReference type="Pfam" id="PF00132">
    <property type="entry name" value="Hexapep"/>
    <property type="match status" value="1"/>
</dbReference>
<dbReference type="HOGENOM" id="CLU_348105_0_0_6"/>
<evidence type="ECO:0000256" key="1">
    <source>
        <dbReference type="ARBA" id="ARBA00022516"/>
    </source>
</evidence>
<evidence type="ECO:0000256" key="5">
    <source>
        <dbReference type="ARBA" id="ARBA00022737"/>
    </source>
</evidence>
<keyword evidence="9" id="KW-0489">Methyltransferase</keyword>
<sequence>MKISFIVPAYNAQDCIEKCLFSILEQPFSDFEVIVINDGSTDSTQSILNSFASKDDRVRVFSQENAGQGAARTFGIAQARGEYIWFVDSDDWILPSVLSRLSRILEQQVPDVLLVNFEFVYDGHPAVPSSLVPSHLSGTIINPTDDVSVFAAVSCWNTPPWRLISKRVHLLEHGITFAQGVFYEDHPFAIHLMLTANKVYVDGGISYAYYQRATSTTKTNDQKAFDFLTIRKQCLELFKRFGQYDALAPVVSTYILPVNFYQAHVAEEYRHAFLSRLKVDLEPTDVDFARKHGDWVVQAFGEAAQAGDPALIEKAYKLHAFRNRYSPAGAKRFLQRVRAALSHRIMVKIVRLKQIILSRQSHAGVDTSGRRFLQAGEGVRLEPLYIDVRVKIEDRPYVTVGDYSHIGGTFVFERGLGSITIGSKSSIGGGCKIICTQEQGIHIGDNVMLSWDCTLMDSDAHSLNPDVRANDAYDWKVGVDANRMGAYKDWSQVACAPIHIEDNVWIGFETAILKGVRIGKGAVIGARSMVTKNVPDYCIFAGSPARFVSLVPREHWEWEEIIHALQADPSSRQMLEDSYLSSDLFASLLRFRDSEEFRSTLAEIKKRAPEAKTILDIGGAGGVMSVALALEGYHVTLAEPSGDTIAGVQGARNLSQVANELLDSTVMTRVDIRQATIEQFQPTGTYDIVYCRQVVHHFHDPVMALKKVSSLLSEKGVAMFVREHVIFDDEDKERFLEGHALQKYTGGENAYTAEEYCAFIEAAGMRLAKQYAFKESPINFYPHSQEAALLLDESSISGRPYSFIAVNKESA</sequence>
<dbReference type="eggNOG" id="COG0110">
    <property type="taxonomic scope" value="Bacteria"/>
</dbReference>
<feature type="domain" description="Glycosyltransferase 2-like" evidence="8">
    <location>
        <begin position="4"/>
        <end position="122"/>
    </location>
</feature>
<keyword evidence="3" id="KW-0441">Lipid A biosynthesis</keyword>
<dbReference type="PANTHER" id="PTHR22916">
    <property type="entry name" value="GLYCOSYLTRANSFERASE"/>
    <property type="match status" value="1"/>
</dbReference>
<keyword evidence="2" id="KW-0472">Membrane</keyword>
<proteinExistence type="predicted"/>
<dbReference type="Gene3D" id="3.40.50.150">
    <property type="entry name" value="Vaccinia Virus protein VP39"/>
    <property type="match status" value="1"/>
</dbReference>
<dbReference type="InterPro" id="IPR001173">
    <property type="entry name" value="Glyco_trans_2-like"/>
</dbReference>
<dbReference type="SUPFAM" id="SSF51161">
    <property type="entry name" value="Trimeric LpxA-like enzymes"/>
    <property type="match status" value="1"/>
</dbReference>
<dbReference type="GO" id="GO:0008168">
    <property type="term" value="F:methyltransferase activity"/>
    <property type="evidence" value="ECO:0007669"/>
    <property type="project" value="UniProtKB-KW"/>
</dbReference>
<dbReference type="RefSeq" id="WP_051939202.1">
    <property type="nucleotide sequence ID" value="NZ_CP009048.1"/>
</dbReference>
<dbReference type="Pfam" id="PF13489">
    <property type="entry name" value="Methyltransf_23"/>
    <property type="match status" value="1"/>
</dbReference>
<dbReference type="SUPFAM" id="SSF53448">
    <property type="entry name" value="Nucleotide-diphospho-sugar transferases"/>
    <property type="match status" value="1"/>
</dbReference>
<dbReference type="PANTHER" id="PTHR22916:SF3">
    <property type="entry name" value="UDP-GLCNAC:BETAGAL BETA-1,3-N-ACETYLGLUCOSAMINYLTRANSFERASE-LIKE PROTEIN 1"/>
    <property type="match status" value="1"/>
</dbReference>
<dbReference type="GO" id="GO:0016758">
    <property type="term" value="F:hexosyltransferase activity"/>
    <property type="evidence" value="ECO:0007669"/>
    <property type="project" value="UniProtKB-ARBA"/>
</dbReference>
<dbReference type="KEGG" id="palk:PSAKL28_13870"/>
<dbReference type="Proteomes" id="UP000028931">
    <property type="component" value="Chromosome"/>
</dbReference>
<name>A0A077F568_9PSED</name>
<dbReference type="GO" id="GO:0016020">
    <property type="term" value="C:membrane"/>
    <property type="evidence" value="ECO:0007669"/>
    <property type="project" value="GOC"/>
</dbReference>
<gene>
    <name evidence="9" type="ORF">PSAKL28_13870</name>
</gene>
<accession>A0A077F568</accession>
<dbReference type="InterPro" id="IPR001451">
    <property type="entry name" value="Hexapep"/>
</dbReference>
<dbReference type="InterPro" id="IPR029044">
    <property type="entry name" value="Nucleotide-diphossugar_trans"/>
</dbReference>
<evidence type="ECO:0000256" key="7">
    <source>
        <dbReference type="ARBA" id="ARBA00023315"/>
    </source>
</evidence>
<dbReference type="Pfam" id="PF00535">
    <property type="entry name" value="Glycos_transf_2"/>
    <property type="match status" value="1"/>
</dbReference>
<dbReference type="EMBL" id="CP009048">
    <property type="protein sequence ID" value="AIL60613.1"/>
    <property type="molecule type" value="Genomic_DNA"/>
</dbReference>
<keyword evidence="4 9" id="KW-0808">Transferase</keyword>
<dbReference type="OrthoDB" id="9801954at2"/>
<keyword evidence="2" id="KW-1003">Cell membrane</keyword>
<dbReference type="eggNOG" id="COG1215">
    <property type="taxonomic scope" value="Bacteria"/>
</dbReference>
<evidence type="ECO:0000313" key="9">
    <source>
        <dbReference type="EMBL" id="AIL60613.1"/>
    </source>
</evidence>
<evidence type="ECO:0000256" key="4">
    <source>
        <dbReference type="ARBA" id="ARBA00022679"/>
    </source>
</evidence>
<dbReference type="Gene3D" id="2.160.10.10">
    <property type="entry name" value="Hexapeptide repeat proteins"/>
    <property type="match status" value="1"/>
</dbReference>
<evidence type="ECO:0000256" key="3">
    <source>
        <dbReference type="ARBA" id="ARBA00022556"/>
    </source>
</evidence>